<accession>H6Q8I8</accession>
<dbReference type="KEGG" id="pog:Pogu_1043"/>
<dbReference type="eggNOG" id="arCOG03835">
    <property type="taxonomic scope" value="Archaea"/>
</dbReference>
<protein>
    <submittedName>
        <fullName evidence="2">Uncharacterized protein</fullName>
    </submittedName>
</protein>
<dbReference type="HOGENOM" id="CLU_914051_0_0_2"/>
<dbReference type="EMBL" id="CP003316">
    <property type="protein sequence ID" value="AFA39070.1"/>
    <property type="molecule type" value="Genomic_DNA"/>
</dbReference>
<keyword evidence="3" id="KW-1185">Reference proteome</keyword>
<dbReference type="AlphaFoldDB" id="H6Q8I8"/>
<keyword evidence="1" id="KW-0812">Transmembrane</keyword>
<proteinExistence type="predicted"/>
<evidence type="ECO:0000256" key="1">
    <source>
        <dbReference type="SAM" id="Phobius"/>
    </source>
</evidence>
<feature type="transmembrane region" description="Helical" evidence="1">
    <location>
        <begin position="126"/>
        <end position="143"/>
    </location>
</feature>
<dbReference type="Proteomes" id="UP000009062">
    <property type="component" value="Chromosome"/>
</dbReference>
<evidence type="ECO:0000313" key="3">
    <source>
        <dbReference type="Proteomes" id="UP000009062"/>
    </source>
</evidence>
<feature type="transmembrane region" description="Helical" evidence="1">
    <location>
        <begin position="74"/>
        <end position="91"/>
    </location>
</feature>
<feature type="transmembrane region" description="Helical" evidence="1">
    <location>
        <begin position="178"/>
        <end position="196"/>
    </location>
</feature>
<feature type="transmembrane region" description="Helical" evidence="1">
    <location>
        <begin position="24"/>
        <end position="40"/>
    </location>
</feature>
<keyword evidence="1" id="KW-0472">Membrane</keyword>
<evidence type="ECO:0000313" key="2">
    <source>
        <dbReference type="EMBL" id="AFA39070.1"/>
    </source>
</evidence>
<feature type="transmembrane region" description="Helical" evidence="1">
    <location>
        <begin position="155"/>
        <end position="172"/>
    </location>
</feature>
<keyword evidence="1" id="KW-1133">Transmembrane helix</keyword>
<dbReference type="STRING" id="698757.Pogu_1043"/>
<gene>
    <name evidence="2" type="ordered locus">Pogu_1043</name>
</gene>
<sequence>MIGLAAGALLLAVAFFEPGIRPVAFPMGLFFLAYGAGSYLHRRRRHLAGYFATFAGVTAAVWLIPLPLGDWRRALLVGVAFGFFLHFARFFMGRAGRYLAPVPAAVVSGFLGLFLQSAGIPALPQVVWGVGAGGSLASALGLLRGPVGRFFAKRVVFFGIVGGLAAALYVISPLVGRPLYLAAVAAAAVAALAPGMGGPKRPRLYDDPDVLEAKRVEARFVKNGDVALLAAYVAYHLARAGADEKAVADAVRVALSYRDLEPSPFAPAAVARLVERANRRRRARHLERVKSYLRRYL</sequence>
<name>H6Q8I8_PYROT</name>
<feature type="transmembrane region" description="Helical" evidence="1">
    <location>
        <begin position="47"/>
        <end position="68"/>
    </location>
</feature>
<reference evidence="2 3" key="1">
    <citation type="journal article" date="2012" name="Stand. Genomic Sci.">
        <title>Complete genome sequence of Pyrobaculum oguniense.</title>
        <authorList>
            <person name="Bernick D.L."/>
            <person name="Karplus K."/>
            <person name="Lui L.M."/>
            <person name="Coker J.K."/>
            <person name="Murphy J.N."/>
            <person name="Chan P.P."/>
            <person name="Cozen A.E."/>
            <person name="Lowe T.M."/>
        </authorList>
    </citation>
    <scope>NUCLEOTIDE SEQUENCE [LARGE SCALE GENOMIC DNA]</scope>
    <source>
        <strain evidence="2 3">TE7</strain>
    </source>
</reference>
<organism evidence="2 3">
    <name type="scientific">Pyrobaculum oguniense (strain DSM 13380 / JCM 10595 / TE7)</name>
    <dbReference type="NCBI Taxonomy" id="698757"/>
    <lineage>
        <taxon>Archaea</taxon>
        <taxon>Thermoproteota</taxon>
        <taxon>Thermoprotei</taxon>
        <taxon>Thermoproteales</taxon>
        <taxon>Thermoproteaceae</taxon>
        <taxon>Pyrobaculum</taxon>
    </lineage>
</organism>
<feature type="transmembrane region" description="Helical" evidence="1">
    <location>
        <begin position="98"/>
        <end position="120"/>
    </location>
</feature>